<dbReference type="EMBL" id="LSRE01000012">
    <property type="protein sequence ID" value="KXO98605.1"/>
    <property type="molecule type" value="Genomic_DNA"/>
</dbReference>
<dbReference type="InterPro" id="IPR029058">
    <property type="entry name" value="AB_hydrolase_fold"/>
</dbReference>
<accession>A0A137ZK93</accession>
<gene>
    <name evidence="3" type="ORF">AXK61_03195</name>
</gene>
<evidence type="ECO:0000256" key="1">
    <source>
        <dbReference type="SAM" id="SignalP"/>
    </source>
</evidence>
<evidence type="ECO:0000313" key="3">
    <source>
        <dbReference type="EMBL" id="KXO98605.1"/>
    </source>
</evidence>
<dbReference type="InterPro" id="IPR000073">
    <property type="entry name" value="AB_hydrolase_1"/>
</dbReference>
<dbReference type="SUPFAM" id="SSF53474">
    <property type="entry name" value="alpha/beta-Hydrolases"/>
    <property type="match status" value="1"/>
</dbReference>
<reference evidence="3 4" key="1">
    <citation type="submission" date="2016-02" db="EMBL/GenBank/DDBJ databases">
        <authorList>
            <person name="Teng J.L."/>
            <person name="Tang Y."/>
            <person name="Huang Y."/>
            <person name="Guo F."/>
            <person name="Wei W."/>
            <person name="Chen J.H."/>
            <person name="Wong S.Y."/>
            <person name="Lau S.K."/>
            <person name="Woo P.C."/>
        </authorList>
    </citation>
    <scope>NUCLEOTIDE SEQUENCE [LARGE SCALE GENOMIC DNA]</scope>
    <source>
        <strain evidence="3 4">JCM 13375</strain>
    </source>
</reference>
<dbReference type="InterPro" id="IPR050266">
    <property type="entry name" value="AB_hydrolase_sf"/>
</dbReference>
<dbReference type="Gene3D" id="3.40.50.1820">
    <property type="entry name" value="alpha/beta hydrolase"/>
    <property type="match status" value="1"/>
</dbReference>
<dbReference type="PANTHER" id="PTHR43798">
    <property type="entry name" value="MONOACYLGLYCEROL LIPASE"/>
    <property type="match status" value="1"/>
</dbReference>
<dbReference type="RefSeq" id="WP_068745082.1">
    <property type="nucleotide sequence ID" value="NZ_LSRE01000012.1"/>
</dbReference>
<dbReference type="InterPro" id="IPR000639">
    <property type="entry name" value="Epox_hydrolase-like"/>
</dbReference>
<feature type="chain" id="PRO_5046924439" description="AB hydrolase-1 domain-containing protein" evidence="1">
    <location>
        <begin position="20"/>
        <end position="350"/>
    </location>
</feature>
<dbReference type="Proteomes" id="UP000070409">
    <property type="component" value="Unassembled WGS sequence"/>
</dbReference>
<comment type="caution">
    <text evidence="3">The sequence shown here is derived from an EMBL/GenBank/DDBJ whole genome shotgun (WGS) entry which is preliminary data.</text>
</comment>
<sequence>MKISSKLVVGALGALGAGAAAVAAGAAAYALSSPTEPANAKLIEDYDGPSEDGTVVSGDGTRLHTRVWGPVDGPLAVLIHGWTCNVTNFPRQVEHLVARGYRVIGYDQRGHGESEAGAFAFSTDVLADDLHAVLEAHVPDGKQALLVGHSMGAITIMAWAGKYSDEVERYAHHAVLVSTYAREAVANFVGATPLAALPRLVPRFTDRLGDAVLGAPVRVRNNRLHTAVIRYSALCGYASYGAVKYTEDMLATCPPDVRGEWGHVLAGLDVTEGLRTLSVPTSVVVGQYDHLTPPSDADVIAGELRVSGHLDRFAVIRDSGHMLPLEQPEKLNALLDSILDGRPVASGAPE</sequence>
<keyword evidence="4" id="KW-1185">Reference proteome</keyword>
<organism evidence="3 4">
    <name type="scientific">Tsukamurella pseudospumae</name>
    <dbReference type="NCBI Taxonomy" id="239498"/>
    <lineage>
        <taxon>Bacteria</taxon>
        <taxon>Bacillati</taxon>
        <taxon>Actinomycetota</taxon>
        <taxon>Actinomycetes</taxon>
        <taxon>Mycobacteriales</taxon>
        <taxon>Tsukamurellaceae</taxon>
        <taxon>Tsukamurella</taxon>
    </lineage>
</organism>
<evidence type="ECO:0000259" key="2">
    <source>
        <dbReference type="Pfam" id="PF00561"/>
    </source>
</evidence>
<dbReference type="Pfam" id="PF00561">
    <property type="entry name" value="Abhydrolase_1"/>
    <property type="match status" value="1"/>
</dbReference>
<evidence type="ECO:0000313" key="4">
    <source>
        <dbReference type="Proteomes" id="UP000070409"/>
    </source>
</evidence>
<dbReference type="PRINTS" id="PR00412">
    <property type="entry name" value="EPOXHYDRLASE"/>
</dbReference>
<keyword evidence="1" id="KW-0732">Signal</keyword>
<protein>
    <recommendedName>
        <fullName evidence="2">AB hydrolase-1 domain-containing protein</fullName>
    </recommendedName>
</protein>
<feature type="domain" description="AB hydrolase-1" evidence="2">
    <location>
        <begin position="77"/>
        <end position="327"/>
    </location>
</feature>
<name>A0A137ZK93_9ACTN</name>
<proteinExistence type="predicted"/>
<feature type="signal peptide" evidence="1">
    <location>
        <begin position="1"/>
        <end position="19"/>
    </location>
</feature>